<accession>A0A4S8QAP4</accession>
<organism evidence="2 3">
    <name type="scientific">Glycomyces buryatensis</name>
    <dbReference type="NCBI Taxonomy" id="2570927"/>
    <lineage>
        <taxon>Bacteria</taxon>
        <taxon>Bacillati</taxon>
        <taxon>Actinomycetota</taxon>
        <taxon>Actinomycetes</taxon>
        <taxon>Glycomycetales</taxon>
        <taxon>Glycomycetaceae</taxon>
        <taxon>Glycomyces</taxon>
    </lineage>
</organism>
<feature type="transmembrane region" description="Helical" evidence="1">
    <location>
        <begin position="102"/>
        <end position="128"/>
    </location>
</feature>
<keyword evidence="1" id="KW-0812">Transmembrane</keyword>
<dbReference type="RefSeq" id="WP_136535346.1">
    <property type="nucleotide sequence ID" value="NZ_STGY01000056.1"/>
</dbReference>
<evidence type="ECO:0000313" key="3">
    <source>
        <dbReference type="Proteomes" id="UP000308760"/>
    </source>
</evidence>
<feature type="transmembrane region" description="Helical" evidence="1">
    <location>
        <begin position="58"/>
        <end position="82"/>
    </location>
</feature>
<protein>
    <submittedName>
        <fullName evidence="2">Uncharacterized protein</fullName>
    </submittedName>
</protein>
<dbReference type="EMBL" id="STGY01000056">
    <property type="protein sequence ID" value="THV40571.1"/>
    <property type="molecule type" value="Genomic_DNA"/>
</dbReference>
<keyword evidence="3" id="KW-1185">Reference proteome</keyword>
<name>A0A4S8QAP4_9ACTN</name>
<reference evidence="2 3" key="2">
    <citation type="submission" date="2019-05" db="EMBL/GenBank/DDBJ databases">
        <title>Glycomyces buryatensis sp. nov.</title>
        <authorList>
            <person name="Nikitina E."/>
        </authorList>
    </citation>
    <scope>NUCLEOTIDE SEQUENCE [LARGE SCALE GENOMIC DNA]</scope>
    <source>
        <strain evidence="2 3">18</strain>
    </source>
</reference>
<reference evidence="3" key="1">
    <citation type="submission" date="2019-04" db="EMBL/GenBank/DDBJ databases">
        <title>Nocardioides xinjiangensis sp. nov.</title>
        <authorList>
            <person name="Liu S."/>
        </authorList>
    </citation>
    <scope>NUCLEOTIDE SEQUENCE [LARGE SCALE GENOMIC DNA]</scope>
    <source>
        <strain evidence="3">18</strain>
    </source>
</reference>
<evidence type="ECO:0000313" key="2">
    <source>
        <dbReference type="EMBL" id="THV40571.1"/>
    </source>
</evidence>
<keyword evidence="1" id="KW-1133">Transmembrane helix</keyword>
<proteinExistence type="predicted"/>
<comment type="caution">
    <text evidence="2">The sequence shown here is derived from an EMBL/GenBank/DDBJ whole genome shotgun (WGS) entry which is preliminary data.</text>
</comment>
<evidence type="ECO:0000256" key="1">
    <source>
        <dbReference type="SAM" id="Phobius"/>
    </source>
</evidence>
<dbReference type="Proteomes" id="UP000308760">
    <property type="component" value="Unassembled WGS sequence"/>
</dbReference>
<sequence length="129" mass="13379">MEFIATGSLITWAVLALFKVHPKAQYVFLFLFGLGVAGGIAGEWLGKIGAWLVELSSMGSGALLGASAGWAIALGIVLFWTLVMIPNNLEPAGAESAGGKGWVHWTSIAFSPLVAPMFGIVFGTLTALG</sequence>
<gene>
    <name evidence="2" type="ORF">FAB82_14995</name>
</gene>
<feature type="transmembrane region" description="Helical" evidence="1">
    <location>
        <begin position="26"/>
        <end position="46"/>
    </location>
</feature>
<dbReference type="OrthoDB" id="5224826at2"/>
<dbReference type="AlphaFoldDB" id="A0A4S8QAP4"/>
<keyword evidence="1" id="KW-0472">Membrane</keyword>